<keyword evidence="2" id="KW-1185">Reference proteome</keyword>
<evidence type="ECO:0000313" key="1">
    <source>
        <dbReference type="EMBL" id="PRQ35333.1"/>
    </source>
</evidence>
<dbReference type="Gramene" id="PRQ35333">
    <property type="protein sequence ID" value="PRQ35333"/>
    <property type="gene ID" value="RchiOBHm_Chr5g0078841"/>
</dbReference>
<organism evidence="1 2">
    <name type="scientific">Rosa chinensis</name>
    <name type="common">China rose</name>
    <dbReference type="NCBI Taxonomy" id="74649"/>
    <lineage>
        <taxon>Eukaryota</taxon>
        <taxon>Viridiplantae</taxon>
        <taxon>Streptophyta</taxon>
        <taxon>Embryophyta</taxon>
        <taxon>Tracheophyta</taxon>
        <taxon>Spermatophyta</taxon>
        <taxon>Magnoliopsida</taxon>
        <taxon>eudicotyledons</taxon>
        <taxon>Gunneridae</taxon>
        <taxon>Pentapetalae</taxon>
        <taxon>rosids</taxon>
        <taxon>fabids</taxon>
        <taxon>Rosales</taxon>
        <taxon>Rosaceae</taxon>
        <taxon>Rosoideae</taxon>
        <taxon>Rosoideae incertae sedis</taxon>
        <taxon>Rosa</taxon>
    </lineage>
</organism>
<name>A0A2P6QMB9_ROSCH</name>
<protein>
    <submittedName>
        <fullName evidence="1">Uncharacterized protein</fullName>
    </submittedName>
</protein>
<dbReference type="AlphaFoldDB" id="A0A2P6QMB9"/>
<proteinExistence type="predicted"/>
<comment type="caution">
    <text evidence="1">The sequence shown here is derived from an EMBL/GenBank/DDBJ whole genome shotgun (WGS) entry which is preliminary data.</text>
</comment>
<accession>A0A2P6QMB9</accession>
<reference evidence="1 2" key="1">
    <citation type="journal article" date="2018" name="Nat. Genet.">
        <title>The Rosa genome provides new insights in the design of modern roses.</title>
        <authorList>
            <person name="Bendahmane M."/>
        </authorList>
    </citation>
    <scope>NUCLEOTIDE SEQUENCE [LARGE SCALE GENOMIC DNA]</scope>
    <source>
        <strain evidence="2">cv. Old Blush</strain>
    </source>
</reference>
<gene>
    <name evidence="1" type="ORF">RchiOBHm_Chr5g0078841</name>
</gene>
<dbReference type="EMBL" id="PDCK01000043">
    <property type="protein sequence ID" value="PRQ35333.1"/>
    <property type="molecule type" value="Genomic_DNA"/>
</dbReference>
<sequence>MHKATDNGGAYMMNLQSRSCQIWGLRIDPNRISISFTWNPSIEQGHKHICCVFERYGP</sequence>
<evidence type="ECO:0000313" key="2">
    <source>
        <dbReference type="Proteomes" id="UP000238479"/>
    </source>
</evidence>
<dbReference type="Proteomes" id="UP000238479">
    <property type="component" value="Chromosome 5"/>
</dbReference>